<gene>
    <name evidence="6" type="primary">glsA</name>
    <name evidence="7" type="ORF">DFP86_105110</name>
</gene>
<accession>A0A4R7B907</accession>
<dbReference type="FunFam" id="3.40.710.10:FF:000005">
    <property type="entry name" value="Glutaminase"/>
    <property type="match status" value="1"/>
</dbReference>
<dbReference type="GO" id="GO:0004359">
    <property type="term" value="F:glutaminase activity"/>
    <property type="evidence" value="ECO:0007669"/>
    <property type="project" value="UniProtKB-UniRule"/>
</dbReference>
<reference evidence="7 8" key="1">
    <citation type="submission" date="2019-03" db="EMBL/GenBank/DDBJ databases">
        <title>Genomic Encyclopedia of Type Strains, Phase III (KMG-III): the genomes of soil and plant-associated and newly described type strains.</title>
        <authorList>
            <person name="Whitman W."/>
        </authorList>
    </citation>
    <scope>NUCLEOTIDE SEQUENCE [LARGE SCALE GENOMIC DNA]</scope>
    <source>
        <strain evidence="7 8">CECT 8976</strain>
    </source>
</reference>
<feature type="binding site" evidence="6">
    <location>
        <position position="76"/>
    </location>
    <ligand>
        <name>substrate</name>
    </ligand>
</feature>
<keyword evidence="6" id="KW-0007">Acetylation</keyword>
<dbReference type="SUPFAM" id="SSF56601">
    <property type="entry name" value="beta-lactamase/transpeptidase-like"/>
    <property type="match status" value="1"/>
</dbReference>
<evidence type="ECO:0000313" key="8">
    <source>
        <dbReference type="Proteomes" id="UP000295611"/>
    </source>
</evidence>
<evidence type="ECO:0000313" key="7">
    <source>
        <dbReference type="EMBL" id="TDR80255.1"/>
    </source>
</evidence>
<dbReference type="GO" id="GO:0006543">
    <property type="term" value="P:L-glutamine catabolic process"/>
    <property type="evidence" value="ECO:0007669"/>
    <property type="project" value="TreeGrafter"/>
</dbReference>
<dbReference type="AlphaFoldDB" id="A0A4R7B907"/>
<comment type="catalytic activity">
    <reaction evidence="5 6">
        <text>L-glutamine + H2O = L-glutamate + NH4(+)</text>
        <dbReference type="Rhea" id="RHEA:15889"/>
        <dbReference type="ChEBI" id="CHEBI:15377"/>
        <dbReference type="ChEBI" id="CHEBI:28938"/>
        <dbReference type="ChEBI" id="CHEBI:29985"/>
        <dbReference type="ChEBI" id="CHEBI:58359"/>
        <dbReference type="EC" id="3.5.1.2"/>
    </reaction>
</comment>
<feature type="binding site" evidence="6">
    <location>
        <position position="126"/>
    </location>
    <ligand>
        <name>substrate</name>
    </ligand>
</feature>
<evidence type="ECO:0000256" key="6">
    <source>
        <dbReference type="HAMAP-Rule" id="MF_00313"/>
    </source>
</evidence>
<dbReference type="Gene3D" id="3.40.710.10">
    <property type="entry name" value="DD-peptidase/beta-lactamase superfamily"/>
    <property type="match status" value="1"/>
</dbReference>
<dbReference type="EC" id="3.5.1.2" evidence="3 6"/>
<evidence type="ECO:0000256" key="4">
    <source>
        <dbReference type="ARBA" id="ARBA00022801"/>
    </source>
</evidence>
<dbReference type="NCBIfam" id="NF002133">
    <property type="entry name" value="PRK00971.1-2"/>
    <property type="match status" value="1"/>
</dbReference>
<evidence type="ECO:0000256" key="5">
    <source>
        <dbReference type="ARBA" id="ARBA00049534"/>
    </source>
</evidence>
<evidence type="ECO:0000256" key="3">
    <source>
        <dbReference type="ARBA" id="ARBA00012918"/>
    </source>
</evidence>
<feature type="binding site" evidence="6">
    <location>
        <position position="253"/>
    </location>
    <ligand>
        <name>substrate</name>
    </ligand>
</feature>
<proteinExistence type="inferred from homology"/>
<evidence type="ECO:0000256" key="2">
    <source>
        <dbReference type="ARBA" id="ARBA00011881"/>
    </source>
</evidence>
<comment type="subunit">
    <text evidence="2 6">Homotetramer.</text>
</comment>
<feature type="binding site" evidence="6">
    <location>
        <position position="201"/>
    </location>
    <ligand>
        <name>substrate</name>
    </ligand>
</feature>
<organism evidence="7 8">
    <name type="scientific">Paludibacterium purpuratum</name>
    <dbReference type="NCBI Taxonomy" id="1144873"/>
    <lineage>
        <taxon>Bacteria</taxon>
        <taxon>Pseudomonadati</taxon>
        <taxon>Pseudomonadota</taxon>
        <taxon>Betaproteobacteria</taxon>
        <taxon>Neisseriales</taxon>
        <taxon>Chromobacteriaceae</taxon>
        <taxon>Paludibacterium</taxon>
    </lineage>
</organism>
<keyword evidence="4 6" id="KW-0378">Hydrolase</keyword>
<dbReference type="PANTHER" id="PTHR12544:SF29">
    <property type="entry name" value="GLUTAMINASE"/>
    <property type="match status" value="1"/>
</dbReference>
<feature type="binding site" evidence="6">
    <location>
        <position position="177"/>
    </location>
    <ligand>
        <name>substrate</name>
    </ligand>
</feature>
<feature type="binding site" evidence="6">
    <location>
        <position position="271"/>
    </location>
    <ligand>
        <name>substrate</name>
    </ligand>
</feature>
<dbReference type="Pfam" id="PF04960">
    <property type="entry name" value="Glutaminase"/>
    <property type="match status" value="1"/>
</dbReference>
<sequence length="317" mass="33808">MSCKPEVSILSMQVDYQAILDAIAEEVAPLMRQGRVADYIPSLAQVPLAQFGMCVVTLDGRYYAVGAADKRFSIQSISKLFALTLAFRQLGDGLWERVGREPSGNPFNSLVQLENEAGKPRNPFINAGALAVTDVLCSHSVNAHLAILHFLRRLSGRNDINFDHEVAESEAATGHRNAAMANFMKSFGRIQSPVEVLLDSYFHQCSIAMSCRELATAALFLANRGVVPQSGEHLLTASEAKRLCAVLLTCGTYDAAGDFAYRVGLPAKSGVGGGIVAVVPGELAVCVWSPGLDANGNSLAGGMALERFTTLAGNSIF</sequence>
<dbReference type="InterPro" id="IPR015868">
    <property type="entry name" value="Glutaminase"/>
</dbReference>
<comment type="similarity">
    <text evidence="1 6">Belongs to the glutaminase family.</text>
</comment>
<name>A0A4R7B907_9NEIS</name>
<dbReference type="NCBIfam" id="TIGR03814">
    <property type="entry name" value="Gln_ase"/>
    <property type="match status" value="1"/>
</dbReference>
<dbReference type="InterPro" id="IPR012338">
    <property type="entry name" value="Beta-lactam/transpept-like"/>
</dbReference>
<dbReference type="EMBL" id="SNZP01000005">
    <property type="protein sequence ID" value="TDR80255.1"/>
    <property type="molecule type" value="Genomic_DNA"/>
</dbReference>
<dbReference type="NCBIfam" id="NF002132">
    <property type="entry name" value="PRK00971.1-1"/>
    <property type="match status" value="1"/>
</dbReference>
<evidence type="ECO:0000256" key="1">
    <source>
        <dbReference type="ARBA" id="ARBA00011076"/>
    </source>
</evidence>
<keyword evidence="8" id="KW-1185">Reference proteome</keyword>
<comment type="caution">
    <text evidence="7">The sequence shown here is derived from an EMBL/GenBank/DDBJ whole genome shotgun (WGS) entry which is preliminary data.</text>
</comment>
<protein>
    <recommendedName>
        <fullName evidence="3 6">Glutaminase</fullName>
        <ecNumber evidence="3 6">3.5.1.2</ecNumber>
    </recommendedName>
</protein>
<dbReference type="PANTHER" id="PTHR12544">
    <property type="entry name" value="GLUTAMINASE"/>
    <property type="match status" value="1"/>
</dbReference>
<dbReference type="GO" id="GO:0006537">
    <property type="term" value="P:glutamate biosynthetic process"/>
    <property type="evidence" value="ECO:0007669"/>
    <property type="project" value="TreeGrafter"/>
</dbReference>
<feature type="binding site" evidence="6">
    <location>
        <position position="170"/>
    </location>
    <ligand>
        <name>substrate</name>
    </ligand>
</feature>
<dbReference type="HAMAP" id="MF_00313">
    <property type="entry name" value="Glutaminase"/>
    <property type="match status" value="1"/>
</dbReference>
<dbReference type="Proteomes" id="UP000295611">
    <property type="component" value="Unassembled WGS sequence"/>
</dbReference>